<evidence type="ECO:0000313" key="2">
    <source>
        <dbReference type="WBParaSite" id="HPLM_0000080301-mRNA-1"/>
    </source>
</evidence>
<proteinExistence type="predicted"/>
<feature type="region of interest" description="Disordered" evidence="1">
    <location>
        <begin position="74"/>
        <end position="99"/>
    </location>
</feature>
<protein>
    <submittedName>
        <fullName evidence="2">Secreted protein</fullName>
    </submittedName>
</protein>
<organism evidence="2">
    <name type="scientific">Haemonchus placei</name>
    <name type="common">Barber's pole worm</name>
    <dbReference type="NCBI Taxonomy" id="6290"/>
    <lineage>
        <taxon>Eukaryota</taxon>
        <taxon>Metazoa</taxon>
        <taxon>Ecdysozoa</taxon>
        <taxon>Nematoda</taxon>
        <taxon>Chromadorea</taxon>
        <taxon>Rhabditida</taxon>
        <taxon>Rhabditina</taxon>
        <taxon>Rhabditomorpha</taxon>
        <taxon>Strongyloidea</taxon>
        <taxon>Trichostrongylidae</taxon>
        <taxon>Haemonchus</taxon>
    </lineage>
</organism>
<sequence length="122" mass="12744">LFQPHSSNSRADLLEYINCSPRASCSGVRRRFFAFGFRSSSSSVFGASLLDARLSSSSDSSSSQAISAVNRDLGGELSSGSASCSSSSSVSSPSFLLKPSSSPCAFRFFPDTFSSSKVTVLA</sequence>
<evidence type="ECO:0000256" key="1">
    <source>
        <dbReference type="SAM" id="MobiDB-lite"/>
    </source>
</evidence>
<name>A0A0N4VU36_HAEPC</name>
<dbReference type="WBParaSite" id="HPLM_0000080301-mRNA-1">
    <property type="protein sequence ID" value="HPLM_0000080301-mRNA-1"/>
    <property type="gene ID" value="HPLM_0000080301"/>
</dbReference>
<feature type="compositionally biased region" description="Low complexity" evidence="1">
    <location>
        <begin position="78"/>
        <end position="99"/>
    </location>
</feature>
<dbReference type="AlphaFoldDB" id="A0A0N4VU36"/>
<reference evidence="2" key="1">
    <citation type="submission" date="2017-02" db="UniProtKB">
        <authorList>
            <consortium name="WormBaseParasite"/>
        </authorList>
    </citation>
    <scope>IDENTIFICATION</scope>
</reference>
<accession>A0A0N4VU36</accession>